<dbReference type="CDD" id="cd11740">
    <property type="entry name" value="YajQ_like"/>
    <property type="match status" value="1"/>
</dbReference>
<dbReference type="SUPFAM" id="SSF89963">
    <property type="entry name" value="YajQ-like"/>
    <property type="match status" value="2"/>
</dbReference>
<accession>A0ABT7ST60</accession>
<dbReference type="HAMAP" id="MF_00632">
    <property type="entry name" value="UPF0234"/>
    <property type="match status" value="1"/>
</dbReference>
<dbReference type="Gene3D" id="3.30.70.990">
    <property type="entry name" value="YajQ-like, domain 2"/>
    <property type="match status" value="1"/>
</dbReference>
<dbReference type="Proteomes" id="UP001234343">
    <property type="component" value="Unassembled WGS sequence"/>
</dbReference>
<evidence type="ECO:0000256" key="1">
    <source>
        <dbReference type="ARBA" id="ARBA00022741"/>
    </source>
</evidence>
<evidence type="ECO:0000313" key="5">
    <source>
        <dbReference type="Proteomes" id="UP001234343"/>
    </source>
</evidence>
<dbReference type="InterPro" id="IPR036183">
    <property type="entry name" value="YajQ-like_sf"/>
</dbReference>
<dbReference type="PANTHER" id="PTHR30476:SF0">
    <property type="entry name" value="UPF0234 PROTEIN YAJQ"/>
    <property type="match status" value="1"/>
</dbReference>
<name>A0ABT7ST60_9ALTE</name>
<evidence type="ECO:0000256" key="2">
    <source>
        <dbReference type="ARBA" id="ARBA00093450"/>
    </source>
</evidence>
<sequence length="160" mass="17892">MPSFDIVSEIEMVDVKNAIDNANRELATRFDFRGVEASFEATDDGVIMNAEADFQLQQMDSMLRNACAKRGVDTACIDAQGIEHRGKNFRQLISFKQGIDQPTAKKIVKLIKDAKVKVQASIQGDQVRVTGKKRDDLQQAIQLVKGADLGQPFQFNNFRD</sequence>
<dbReference type="EMBL" id="JAUCBP010000001">
    <property type="protein sequence ID" value="MDM7859340.1"/>
    <property type="molecule type" value="Genomic_DNA"/>
</dbReference>
<organism evidence="4 5">
    <name type="scientific">Alteromonas arenosi</name>
    <dbReference type="NCBI Taxonomy" id="3055817"/>
    <lineage>
        <taxon>Bacteria</taxon>
        <taxon>Pseudomonadati</taxon>
        <taxon>Pseudomonadota</taxon>
        <taxon>Gammaproteobacteria</taxon>
        <taxon>Alteromonadales</taxon>
        <taxon>Alteromonadaceae</taxon>
        <taxon>Alteromonas/Salinimonas group</taxon>
        <taxon>Alteromonas</taxon>
    </lineage>
</organism>
<comment type="caution">
    <text evidence="4">The sequence shown here is derived from an EMBL/GenBank/DDBJ whole genome shotgun (WGS) entry which is preliminary data.</text>
</comment>
<gene>
    <name evidence="4" type="ORF">QTP81_01810</name>
</gene>
<proteinExistence type="inferred from homology"/>
<dbReference type="InterPro" id="IPR035571">
    <property type="entry name" value="UPF0234-like_C"/>
</dbReference>
<dbReference type="InterPro" id="IPR035570">
    <property type="entry name" value="UPF0234_N"/>
</dbReference>
<dbReference type="PANTHER" id="PTHR30476">
    <property type="entry name" value="UPF0234 PROTEIN YAJQ"/>
    <property type="match status" value="1"/>
</dbReference>
<reference evidence="4 5" key="1">
    <citation type="submission" date="2023-06" db="EMBL/GenBank/DDBJ databases">
        <title>Alteromonas sp. ASW11-36 isolated from intertidal sand.</title>
        <authorList>
            <person name="Li Y."/>
        </authorList>
    </citation>
    <scope>NUCLEOTIDE SEQUENCE [LARGE SCALE GENOMIC DNA]</scope>
    <source>
        <strain evidence="4 5">ASW11-36</strain>
    </source>
</reference>
<protein>
    <recommendedName>
        <fullName evidence="3">Nucleotide-binding protein QTP81_01810</fullName>
    </recommendedName>
</protein>
<evidence type="ECO:0000313" key="4">
    <source>
        <dbReference type="EMBL" id="MDM7859340.1"/>
    </source>
</evidence>
<evidence type="ECO:0000256" key="3">
    <source>
        <dbReference type="HAMAP-Rule" id="MF_00632"/>
    </source>
</evidence>
<dbReference type="Pfam" id="PF04461">
    <property type="entry name" value="YajQ"/>
    <property type="match status" value="1"/>
</dbReference>
<dbReference type="NCBIfam" id="NF003819">
    <property type="entry name" value="PRK05412.1"/>
    <property type="match status" value="1"/>
</dbReference>
<dbReference type="InterPro" id="IPR007551">
    <property type="entry name" value="YajQ/Smlt4090-like"/>
</dbReference>
<keyword evidence="5" id="KW-1185">Reference proteome</keyword>
<dbReference type="Gene3D" id="3.30.70.860">
    <property type="match status" value="1"/>
</dbReference>
<dbReference type="RefSeq" id="WP_289363282.1">
    <property type="nucleotide sequence ID" value="NZ_JAUCBP010000001.1"/>
</dbReference>
<comment type="similarity">
    <text evidence="2 3">Belongs to the YajQ family.</text>
</comment>
<keyword evidence="1 3" id="KW-0547">Nucleotide-binding</keyword>
<comment type="function">
    <text evidence="3">Nucleotide-binding protein.</text>
</comment>